<dbReference type="InterPro" id="IPR001296">
    <property type="entry name" value="Glyco_trans_1"/>
</dbReference>
<sequence>MKICLIAEGSYPFITGGVSSWIHSLITSMPEHEFIIYAIGAQEKNRGKYVYQPPANVVEIKEVFLDTYLKEESAPGKRLGLTEAEQQALLSLLDGSRGDWSALFSMLAGSKVSSVAELLTSKDFFEVIQRLCLQKYPQIPFTEMIWMIRSMVLPLCLIMKNGVPQADLYHSVCTGYGGVAGSLGKHLFSKPFLLTEHGIYTREREEEIIKANWIKGHFKDIWIDYFHNLSACAYSYADEVITLFERNKEIQIELGCDPAKVSVIPNGVKVNEYASIAEEKADGILTIGAVVRVVPIKDIKTMLHSFGVVKELVPHARFIIIGPADEDEEYYTECLQLVDSLQLEDVTFTGAVNVKAYLGKIDVLVLTSISEGQPLVILEGMACKKPFVTTDVGSCRELLYGNGDNYGNAGITVPVMHFNQIAQAIISLCHNEPLRRRMGKNGFDRVSAIYTHENFLAGYRNLYRKYEVL</sequence>
<accession>A0A2P7UQT3</accession>
<dbReference type="NCBIfam" id="NF038011">
    <property type="entry name" value="PelF"/>
    <property type="match status" value="1"/>
</dbReference>
<feature type="domain" description="DUF3492" evidence="2">
    <location>
        <begin position="1"/>
        <end position="258"/>
    </location>
</feature>
<dbReference type="RefSeq" id="WP_106841000.1">
    <property type="nucleotide sequence ID" value="NZ_JBCNIW010000014.1"/>
</dbReference>
<dbReference type="AlphaFoldDB" id="A0A2P7UQT3"/>
<evidence type="ECO:0000259" key="1">
    <source>
        <dbReference type="Pfam" id="PF00534"/>
    </source>
</evidence>
<dbReference type="CDD" id="cd03813">
    <property type="entry name" value="GT4-like"/>
    <property type="match status" value="1"/>
</dbReference>
<feature type="domain" description="Glycosyl transferase family 1" evidence="1">
    <location>
        <begin position="285"/>
        <end position="443"/>
    </location>
</feature>
<evidence type="ECO:0000259" key="2">
    <source>
        <dbReference type="Pfam" id="PF11997"/>
    </source>
</evidence>
<dbReference type="EMBL" id="PXZM01000039">
    <property type="protein sequence ID" value="PSJ89364.1"/>
    <property type="molecule type" value="Genomic_DNA"/>
</dbReference>
<evidence type="ECO:0000313" key="3">
    <source>
        <dbReference type="EMBL" id="PSJ89364.1"/>
    </source>
</evidence>
<evidence type="ECO:0000313" key="4">
    <source>
        <dbReference type="Proteomes" id="UP000240419"/>
    </source>
</evidence>
<comment type="caution">
    <text evidence="3">The sequence shown here is derived from an EMBL/GenBank/DDBJ whole genome shotgun (WGS) entry which is preliminary data.</text>
</comment>
<dbReference type="InterPro" id="IPR022622">
    <property type="entry name" value="DUF3492"/>
</dbReference>
<dbReference type="Pfam" id="PF00534">
    <property type="entry name" value="Glycos_transf_1"/>
    <property type="match status" value="1"/>
</dbReference>
<organism evidence="3 4">
    <name type="scientific">Brevibacillus fortis</name>
    <dbReference type="NCBI Taxonomy" id="2126352"/>
    <lineage>
        <taxon>Bacteria</taxon>
        <taxon>Bacillati</taxon>
        <taxon>Bacillota</taxon>
        <taxon>Bacilli</taxon>
        <taxon>Bacillales</taxon>
        <taxon>Paenibacillaceae</taxon>
        <taxon>Brevibacillus</taxon>
    </lineage>
</organism>
<dbReference type="OrthoDB" id="9772485at2"/>
<dbReference type="InterPro" id="IPR047691">
    <property type="entry name" value="PelF-like"/>
</dbReference>
<dbReference type="Proteomes" id="UP000240419">
    <property type="component" value="Unassembled WGS sequence"/>
</dbReference>
<dbReference type="SUPFAM" id="SSF53756">
    <property type="entry name" value="UDP-Glycosyltransferase/glycogen phosphorylase"/>
    <property type="match status" value="1"/>
</dbReference>
<gene>
    <name evidence="3" type="ORF">C7R93_22995</name>
</gene>
<dbReference type="Pfam" id="PF11997">
    <property type="entry name" value="DUF3492"/>
    <property type="match status" value="1"/>
</dbReference>
<reference evidence="3 4" key="1">
    <citation type="submission" date="2018-03" db="EMBL/GenBank/DDBJ databases">
        <title>Brevisbacillus phylogenomics.</title>
        <authorList>
            <person name="Dunlap C."/>
        </authorList>
    </citation>
    <scope>NUCLEOTIDE SEQUENCE [LARGE SCALE GENOMIC DNA]</scope>
    <source>
        <strain evidence="3 4">NRRL NRS-1210</strain>
    </source>
</reference>
<dbReference type="Gene3D" id="3.40.50.2000">
    <property type="entry name" value="Glycogen Phosphorylase B"/>
    <property type="match status" value="2"/>
</dbReference>
<dbReference type="PANTHER" id="PTHR12526:SF608">
    <property type="entry name" value="PELF"/>
    <property type="match status" value="1"/>
</dbReference>
<protein>
    <submittedName>
        <fullName evidence="3">Glycosyl transferase</fullName>
    </submittedName>
</protein>
<proteinExistence type="predicted"/>
<keyword evidence="3" id="KW-0808">Transferase</keyword>
<dbReference type="GO" id="GO:0016740">
    <property type="term" value="F:transferase activity"/>
    <property type="evidence" value="ECO:0007669"/>
    <property type="project" value="UniProtKB-KW"/>
</dbReference>
<keyword evidence="4" id="KW-1185">Reference proteome</keyword>
<dbReference type="PANTHER" id="PTHR12526">
    <property type="entry name" value="GLYCOSYLTRANSFERASE"/>
    <property type="match status" value="1"/>
</dbReference>
<name>A0A2P7UQT3_9BACL</name>